<feature type="transmembrane region" description="Helical" evidence="2">
    <location>
        <begin position="186"/>
        <end position="206"/>
    </location>
</feature>
<feature type="transmembrane region" description="Helical" evidence="2">
    <location>
        <begin position="67"/>
        <end position="93"/>
    </location>
</feature>
<gene>
    <name evidence="3" type="ORF">CTKZ_09940</name>
</gene>
<dbReference type="AlphaFoldDB" id="A0A401UXS4"/>
<feature type="compositionally biased region" description="Basic and acidic residues" evidence="1">
    <location>
        <begin position="233"/>
        <end position="262"/>
    </location>
</feature>
<feature type="region of interest" description="Disordered" evidence="1">
    <location>
        <begin position="212"/>
        <end position="262"/>
    </location>
</feature>
<feature type="transmembrane region" description="Helical" evidence="2">
    <location>
        <begin position="141"/>
        <end position="158"/>
    </location>
</feature>
<feature type="transmembrane region" description="Helical" evidence="2">
    <location>
        <begin position="21"/>
        <end position="40"/>
    </location>
</feature>
<sequence>MTRDLARPVLRDVGGTVGRSDVALVYGGLVALGALVMVFLPDETVDAITAHASGNLDNMRARPVESLVLSGLVLPHPSNLVLVVSLVVAVAYTQRWLGRVATLLVIAAGQVVPSLVVGAVLTTGIARGWLSPALAGADDVGVSYVVACVTGVLVARVPRRWRWWYLALLVAMWVLPGVWLRTFTDVGHASALAVGLAVALVVSRGVEAAATPDGWRPRRADDRPHGWRRRRAGDRPHGDERHTPGTLDRDDGPGRPGAPDRP</sequence>
<dbReference type="InterPro" id="IPR046862">
    <property type="entry name" value="Rhomboid_2"/>
</dbReference>
<keyword evidence="2" id="KW-0812">Transmembrane</keyword>
<feature type="compositionally biased region" description="Basic and acidic residues" evidence="1">
    <location>
        <begin position="215"/>
        <end position="225"/>
    </location>
</feature>
<dbReference type="OrthoDB" id="4827451at2"/>
<comment type="caution">
    <text evidence="3">The sequence shown here is derived from an EMBL/GenBank/DDBJ whole genome shotgun (WGS) entry which is preliminary data.</text>
</comment>
<feature type="transmembrane region" description="Helical" evidence="2">
    <location>
        <begin position="163"/>
        <end position="180"/>
    </location>
</feature>
<dbReference type="EMBL" id="BHYL01000067">
    <property type="protein sequence ID" value="GCD19432.1"/>
    <property type="molecule type" value="Genomic_DNA"/>
</dbReference>
<dbReference type="Proteomes" id="UP000288246">
    <property type="component" value="Unassembled WGS sequence"/>
</dbReference>
<evidence type="ECO:0000256" key="1">
    <source>
        <dbReference type="SAM" id="MobiDB-lite"/>
    </source>
</evidence>
<dbReference type="RefSeq" id="WP_124341967.1">
    <property type="nucleotide sequence ID" value="NZ_BHYL01000067.1"/>
</dbReference>
<proteinExistence type="predicted"/>
<keyword evidence="4" id="KW-1185">Reference proteome</keyword>
<protein>
    <recommendedName>
        <fullName evidence="5">Rhomboid family intramembrane serine protease</fullName>
    </recommendedName>
</protein>
<keyword evidence="2" id="KW-0472">Membrane</keyword>
<dbReference type="Pfam" id="PF20401">
    <property type="entry name" value="Rhomboid_2"/>
    <property type="match status" value="1"/>
</dbReference>
<accession>A0A401UXS4</accession>
<evidence type="ECO:0000313" key="3">
    <source>
        <dbReference type="EMBL" id="GCD19432.1"/>
    </source>
</evidence>
<evidence type="ECO:0008006" key="5">
    <source>
        <dbReference type="Google" id="ProtNLM"/>
    </source>
</evidence>
<reference evidence="3 4" key="1">
    <citation type="submission" date="2018-11" db="EMBL/GenBank/DDBJ databases">
        <title>Draft genome sequence of Cellulomonas takizawaensis strain TKZ-21.</title>
        <authorList>
            <person name="Yamamura H."/>
            <person name="Hayashi T."/>
            <person name="Hamada M."/>
            <person name="Serisawa Y."/>
            <person name="Matsuyama K."/>
            <person name="Nakagawa Y."/>
            <person name="Otoguro M."/>
            <person name="Yanagida F."/>
            <person name="Hayakawa M."/>
        </authorList>
    </citation>
    <scope>NUCLEOTIDE SEQUENCE [LARGE SCALE GENOMIC DNA]</scope>
    <source>
        <strain evidence="3 4">TKZ-21</strain>
    </source>
</reference>
<keyword evidence="2" id="KW-1133">Transmembrane helix</keyword>
<evidence type="ECO:0000256" key="2">
    <source>
        <dbReference type="SAM" id="Phobius"/>
    </source>
</evidence>
<evidence type="ECO:0000313" key="4">
    <source>
        <dbReference type="Proteomes" id="UP000288246"/>
    </source>
</evidence>
<feature type="transmembrane region" description="Helical" evidence="2">
    <location>
        <begin position="100"/>
        <end position="121"/>
    </location>
</feature>
<name>A0A401UXS4_9CELL</name>
<organism evidence="3 4">
    <name type="scientific">Cellulomonas algicola</name>
    <dbReference type="NCBI Taxonomy" id="2071633"/>
    <lineage>
        <taxon>Bacteria</taxon>
        <taxon>Bacillati</taxon>
        <taxon>Actinomycetota</taxon>
        <taxon>Actinomycetes</taxon>
        <taxon>Micrococcales</taxon>
        <taxon>Cellulomonadaceae</taxon>
        <taxon>Cellulomonas</taxon>
    </lineage>
</organism>